<dbReference type="EMBL" id="MU274907">
    <property type="protein sequence ID" value="KAI0090582.1"/>
    <property type="molecule type" value="Genomic_DNA"/>
</dbReference>
<proteinExistence type="predicted"/>
<comment type="caution">
    <text evidence="1">The sequence shown here is derived from an EMBL/GenBank/DDBJ whole genome shotgun (WGS) entry which is preliminary data.</text>
</comment>
<evidence type="ECO:0000313" key="1">
    <source>
        <dbReference type="EMBL" id="KAI0090582.1"/>
    </source>
</evidence>
<protein>
    <submittedName>
        <fullName evidence="1">Uncharacterized protein</fullName>
    </submittedName>
</protein>
<reference evidence="1" key="1">
    <citation type="journal article" date="2021" name="Environ. Microbiol.">
        <title>Gene family expansions and transcriptome signatures uncover fungal adaptations to wood decay.</title>
        <authorList>
            <person name="Hage H."/>
            <person name="Miyauchi S."/>
            <person name="Viragh M."/>
            <person name="Drula E."/>
            <person name="Min B."/>
            <person name="Chaduli D."/>
            <person name="Navarro D."/>
            <person name="Favel A."/>
            <person name="Norest M."/>
            <person name="Lesage-Meessen L."/>
            <person name="Balint B."/>
            <person name="Merenyi Z."/>
            <person name="de Eugenio L."/>
            <person name="Morin E."/>
            <person name="Martinez A.T."/>
            <person name="Baldrian P."/>
            <person name="Stursova M."/>
            <person name="Martinez M.J."/>
            <person name="Novotny C."/>
            <person name="Magnuson J.K."/>
            <person name="Spatafora J.W."/>
            <person name="Maurice S."/>
            <person name="Pangilinan J."/>
            <person name="Andreopoulos W."/>
            <person name="LaButti K."/>
            <person name="Hundley H."/>
            <person name="Na H."/>
            <person name="Kuo A."/>
            <person name="Barry K."/>
            <person name="Lipzen A."/>
            <person name="Henrissat B."/>
            <person name="Riley R."/>
            <person name="Ahrendt S."/>
            <person name="Nagy L.G."/>
            <person name="Grigoriev I.V."/>
            <person name="Martin F."/>
            <person name="Rosso M.N."/>
        </authorList>
    </citation>
    <scope>NUCLEOTIDE SEQUENCE</scope>
    <source>
        <strain evidence="1">CBS 384.51</strain>
    </source>
</reference>
<gene>
    <name evidence="1" type="ORF">BDY19DRAFT_935965</name>
</gene>
<dbReference type="Proteomes" id="UP001055072">
    <property type="component" value="Unassembled WGS sequence"/>
</dbReference>
<organism evidence="1 2">
    <name type="scientific">Irpex rosettiformis</name>
    <dbReference type="NCBI Taxonomy" id="378272"/>
    <lineage>
        <taxon>Eukaryota</taxon>
        <taxon>Fungi</taxon>
        <taxon>Dikarya</taxon>
        <taxon>Basidiomycota</taxon>
        <taxon>Agaricomycotina</taxon>
        <taxon>Agaricomycetes</taxon>
        <taxon>Polyporales</taxon>
        <taxon>Irpicaceae</taxon>
        <taxon>Irpex</taxon>
    </lineage>
</organism>
<accession>A0ACB8U8E9</accession>
<keyword evidence="2" id="KW-1185">Reference proteome</keyword>
<sequence length="163" mass="17849">MAGHRYNYARNDGMGMGTTAYMTPDVTRLPPGFQPQFDTRAMSMISSTSTTYTRPSPSNASVVHGHAGVAYHPPPPPAANNARPVYPPHHTTAAPVPGHFQRSPYPNPSHYVAAHNDDETKCPGAPRMRTVPLPEVEEERFVGAPTTTPPYHPHTYLHPKHPL</sequence>
<evidence type="ECO:0000313" key="2">
    <source>
        <dbReference type="Proteomes" id="UP001055072"/>
    </source>
</evidence>
<name>A0ACB8U8E9_9APHY</name>